<gene>
    <name evidence="1" type="ORF">UE46_15005</name>
</gene>
<keyword evidence="2" id="KW-1185">Reference proteome</keyword>
<dbReference type="KEGG" id="lwi:UE46_15005"/>
<protein>
    <submittedName>
        <fullName evidence="1">Uncharacterized protein</fullName>
    </submittedName>
</protein>
<reference evidence="2" key="1">
    <citation type="submission" date="2015-03" db="EMBL/GenBank/DDBJ databases">
        <authorList>
            <person name="Ferrari E."/>
            <person name="Walter M.C."/>
            <person name="Huptas C."/>
            <person name="Scherer S."/>
            <person name="Mueller-Herbst S."/>
        </authorList>
    </citation>
    <scope>NUCLEOTIDE SEQUENCE [LARGE SCALE GENOMIC DNA]</scope>
    <source>
        <strain evidence="2">LWP01</strain>
    </source>
</reference>
<name>A0A1S7FXQ0_9LIST</name>
<accession>A0A1S7FXQ0</accession>
<dbReference type="AlphaFoldDB" id="A0A1S7FXQ0"/>
<proteinExistence type="predicted"/>
<evidence type="ECO:0000313" key="2">
    <source>
        <dbReference type="Proteomes" id="UP000223060"/>
    </source>
</evidence>
<sequence>MAVYVLMIKELENDVMVSYKFGPNEQQLGIIEFNKKARKFKVVEEVNEPHVSNEAYEHWAIERIVRVVAREGSVFPARMVVEK</sequence>
<dbReference type="EMBL" id="CP011102">
    <property type="protein sequence ID" value="AQY52201.1"/>
    <property type="molecule type" value="Genomic_DNA"/>
</dbReference>
<organism evidence="1 2">
    <name type="scientific">Listeria weihenstephanensis</name>
    <dbReference type="NCBI Taxonomy" id="1006155"/>
    <lineage>
        <taxon>Bacteria</taxon>
        <taxon>Bacillati</taxon>
        <taxon>Bacillota</taxon>
        <taxon>Bacilli</taxon>
        <taxon>Bacillales</taxon>
        <taxon>Listeriaceae</taxon>
        <taxon>Listeria</taxon>
    </lineage>
</organism>
<evidence type="ECO:0000313" key="1">
    <source>
        <dbReference type="EMBL" id="AQY52201.1"/>
    </source>
</evidence>
<dbReference type="Proteomes" id="UP000223060">
    <property type="component" value="Chromosome"/>
</dbReference>